<accession>A0A517SX99</accession>
<evidence type="ECO:0000313" key="2">
    <source>
        <dbReference type="Proteomes" id="UP000315003"/>
    </source>
</evidence>
<reference evidence="1 2" key="1">
    <citation type="submission" date="2019-02" db="EMBL/GenBank/DDBJ databases">
        <title>Deep-cultivation of Planctomycetes and their phenomic and genomic characterization uncovers novel biology.</title>
        <authorList>
            <person name="Wiegand S."/>
            <person name="Jogler M."/>
            <person name="Boedeker C."/>
            <person name="Pinto D."/>
            <person name="Vollmers J."/>
            <person name="Rivas-Marin E."/>
            <person name="Kohn T."/>
            <person name="Peeters S.H."/>
            <person name="Heuer A."/>
            <person name="Rast P."/>
            <person name="Oberbeckmann S."/>
            <person name="Bunk B."/>
            <person name="Jeske O."/>
            <person name="Meyerdierks A."/>
            <person name="Storesund J.E."/>
            <person name="Kallscheuer N."/>
            <person name="Luecker S."/>
            <person name="Lage O.M."/>
            <person name="Pohl T."/>
            <person name="Merkel B.J."/>
            <person name="Hornburger P."/>
            <person name="Mueller R.-W."/>
            <person name="Bruemmer F."/>
            <person name="Labrenz M."/>
            <person name="Spormann A.M."/>
            <person name="Op den Camp H."/>
            <person name="Overmann J."/>
            <person name="Amann R."/>
            <person name="Jetten M.S.M."/>
            <person name="Mascher T."/>
            <person name="Medema M.H."/>
            <person name="Devos D.P."/>
            <person name="Kaster A.-K."/>
            <person name="Ovreas L."/>
            <person name="Rohde M."/>
            <person name="Galperin M.Y."/>
            <person name="Jogler C."/>
        </authorList>
    </citation>
    <scope>NUCLEOTIDE SEQUENCE [LARGE SCALE GENOMIC DNA]</scope>
    <source>
        <strain evidence="1 2">SV_7m_r</strain>
    </source>
</reference>
<name>A0A517SX99_9BACT</name>
<organism evidence="1 2">
    <name type="scientific">Stieleria bergensis</name>
    <dbReference type="NCBI Taxonomy" id="2528025"/>
    <lineage>
        <taxon>Bacteria</taxon>
        <taxon>Pseudomonadati</taxon>
        <taxon>Planctomycetota</taxon>
        <taxon>Planctomycetia</taxon>
        <taxon>Pirellulales</taxon>
        <taxon>Pirellulaceae</taxon>
        <taxon>Stieleria</taxon>
    </lineage>
</organism>
<keyword evidence="2" id="KW-1185">Reference proteome</keyword>
<sequence length="61" mass="6782">MGRGIFWRFEARTKKPALEGDDPKRAFVMFGGESEVNFVVESSCEITSTDSEDSVTSVSLF</sequence>
<protein>
    <submittedName>
        <fullName evidence="1">Uncharacterized protein</fullName>
    </submittedName>
</protein>
<dbReference type="EMBL" id="CP036272">
    <property type="protein sequence ID" value="QDT60775.1"/>
    <property type="molecule type" value="Genomic_DNA"/>
</dbReference>
<dbReference type="AlphaFoldDB" id="A0A517SX99"/>
<gene>
    <name evidence="1" type="ORF">SV7mr_33010</name>
</gene>
<dbReference type="Proteomes" id="UP000315003">
    <property type="component" value="Chromosome"/>
</dbReference>
<evidence type="ECO:0000313" key="1">
    <source>
        <dbReference type="EMBL" id="QDT60775.1"/>
    </source>
</evidence>
<proteinExistence type="predicted"/>